<feature type="region of interest" description="Disordered" evidence="2">
    <location>
        <begin position="650"/>
        <end position="678"/>
    </location>
</feature>
<dbReference type="EMBL" id="JAPTSV010000003">
    <property type="protein sequence ID" value="KAJ1529939.1"/>
    <property type="molecule type" value="Genomic_DNA"/>
</dbReference>
<dbReference type="CDD" id="cd00063">
    <property type="entry name" value="FN3"/>
    <property type="match status" value="2"/>
</dbReference>
<feature type="compositionally biased region" description="Basic residues" evidence="2">
    <location>
        <begin position="668"/>
        <end position="678"/>
    </location>
</feature>
<evidence type="ECO:0000313" key="5">
    <source>
        <dbReference type="Proteomes" id="UP001075354"/>
    </source>
</evidence>
<feature type="domain" description="Fibronectin type-III" evidence="3">
    <location>
        <begin position="432"/>
        <end position="530"/>
    </location>
</feature>
<feature type="compositionally biased region" description="Polar residues" evidence="2">
    <location>
        <begin position="55"/>
        <end position="68"/>
    </location>
</feature>
<dbReference type="AlphaFoldDB" id="A0AAV7XU34"/>
<dbReference type="GO" id="GO:0035097">
    <property type="term" value="C:histone methyltransferase complex"/>
    <property type="evidence" value="ECO:0007669"/>
    <property type="project" value="TreeGrafter"/>
</dbReference>
<dbReference type="InterPro" id="IPR013783">
    <property type="entry name" value="Ig-like_fold"/>
</dbReference>
<feature type="region of interest" description="Disordered" evidence="2">
    <location>
        <begin position="1"/>
        <end position="68"/>
    </location>
</feature>
<comment type="caution">
    <text evidence="4">The sequence shown here is derived from an EMBL/GenBank/DDBJ whole genome shotgun (WGS) entry which is preliminary data.</text>
</comment>
<organism evidence="4 5">
    <name type="scientific">Megalurothrips usitatus</name>
    <name type="common">bean blossom thrips</name>
    <dbReference type="NCBI Taxonomy" id="439358"/>
    <lineage>
        <taxon>Eukaryota</taxon>
        <taxon>Metazoa</taxon>
        <taxon>Ecdysozoa</taxon>
        <taxon>Arthropoda</taxon>
        <taxon>Hexapoda</taxon>
        <taxon>Insecta</taxon>
        <taxon>Pterygota</taxon>
        <taxon>Neoptera</taxon>
        <taxon>Paraneoptera</taxon>
        <taxon>Thysanoptera</taxon>
        <taxon>Terebrantia</taxon>
        <taxon>Thripoidea</taxon>
        <taxon>Thripidae</taxon>
        <taxon>Megalurothrips</taxon>
    </lineage>
</organism>
<feature type="compositionally biased region" description="Acidic residues" evidence="2">
    <location>
        <begin position="41"/>
        <end position="53"/>
    </location>
</feature>
<feature type="region of interest" description="Disordered" evidence="2">
    <location>
        <begin position="117"/>
        <end position="138"/>
    </location>
</feature>
<feature type="region of interest" description="Disordered" evidence="2">
    <location>
        <begin position="233"/>
        <end position="267"/>
    </location>
</feature>
<evidence type="ECO:0000256" key="1">
    <source>
        <dbReference type="ARBA" id="ARBA00022441"/>
    </source>
</evidence>
<dbReference type="InterPro" id="IPR043536">
    <property type="entry name" value="HCF1/2"/>
</dbReference>
<dbReference type="PANTHER" id="PTHR46003">
    <property type="entry name" value="HOST CELL FACTOR"/>
    <property type="match status" value="1"/>
</dbReference>
<sequence length="678" mass="72298">MMEDAESTTVSMLLNEAMEGGEPPSEETGDVDESATYIDDLAVEGEIPDDGQVSEDVTGNEVDSTSATFPEEKLEDGLMEVNHDGFILMEDENPGEHEMGASEGGIEMMEEGFENLKEGEDGHDGQVTEPDQTEEGMEIPDETAAPSETFTDAEFMSQTSALIVQNEPPQQLMEEADGPGEGHLGTDAEDASELDHSAEAETADQEGGMFSYVEGESGEALQEQQEEGIALDQEGETPDQTAPDFQETGQEASDQQLAPDQGQGEAGGIQLDQAQNLPAEGLDEHSDQSMSLPLEDDAAGATEGAEGFTILAGGDQLEGGLGGLEGKLVVGADGTVHLLTPESLQGIQLMEGDDKPEDQANENAAAQMQQDIRAQLHEALLKQEEIKQEQEEEKPKDEEPLPQDQPSAEADGDALATLASAALGHQAPANGVKSEPGVPEVKPDVNEPQWMDVGICKGTHCVVRSFYIPNEGQGWDKNWEGINTTTLPDHRALAKLELEAGKAYKFRVAAINSCGRGPWSEVSAFRTSMPGVPGAPSAIKISKTVEGAHLSWEPPSAASGVIEDYTVYMAVQSATTESQVVSSGANQLAFVRIYQGAENQCSVGYETLSEAHIDTTTKPAILFRIAARNEKGLGPAIQVRWLQDGTIPNSAKPNNAVRRVGSEIKPHGSIKRKKSECE</sequence>
<feature type="region of interest" description="Disordered" evidence="2">
    <location>
        <begin position="387"/>
        <end position="410"/>
    </location>
</feature>
<dbReference type="InterPro" id="IPR036116">
    <property type="entry name" value="FN3_sf"/>
</dbReference>
<feature type="compositionally biased region" description="Acidic residues" evidence="2">
    <location>
        <begin position="24"/>
        <end position="33"/>
    </location>
</feature>
<keyword evidence="5" id="KW-1185">Reference proteome</keyword>
<dbReference type="GO" id="GO:0003713">
    <property type="term" value="F:transcription coactivator activity"/>
    <property type="evidence" value="ECO:0007669"/>
    <property type="project" value="TreeGrafter"/>
</dbReference>
<dbReference type="PANTHER" id="PTHR46003:SF1">
    <property type="entry name" value="HOST CELL FACTOR"/>
    <property type="match status" value="1"/>
</dbReference>
<feature type="region of interest" description="Disordered" evidence="2">
    <location>
        <begin position="172"/>
        <end position="207"/>
    </location>
</feature>
<dbReference type="InterPro" id="IPR003961">
    <property type="entry name" value="FN3_dom"/>
</dbReference>
<feature type="compositionally biased region" description="Basic and acidic residues" evidence="2">
    <location>
        <begin position="387"/>
        <end position="399"/>
    </location>
</feature>
<accession>A0AAV7XU34</accession>
<gene>
    <name evidence="4" type="ORF">ONE63_006667</name>
</gene>
<keyword evidence="1" id="KW-0880">Kelch repeat</keyword>
<reference evidence="4" key="1">
    <citation type="submission" date="2022-12" db="EMBL/GenBank/DDBJ databases">
        <title>Chromosome-level genome assembly of the bean flower thrips Megalurothrips usitatus.</title>
        <authorList>
            <person name="Ma L."/>
            <person name="Liu Q."/>
            <person name="Li H."/>
            <person name="Cai W."/>
        </authorList>
    </citation>
    <scope>NUCLEOTIDE SEQUENCE</scope>
    <source>
        <strain evidence="4">Cailab_2022a</strain>
    </source>
</reference>
<dbReference type="Proteomes" id="UP001075354">
    <property type="component" value="Chromosome 3"/>
</dbReference>
<proteinExistence type="predicted"/>
<feature type="compositionally biased region" description="Polar residues" evidence="2">
    <location>
        <begin position="247"/>
        <end position="258"/>
    </location>
</feature>
<dbReference type="Gene3D" id="2.60.40.10">
    <property type="entry name" value="Immunoglobulins"/>
    <property type="match status" value="2"/>
</dbReference>
<dbReference type="PROSITE" id="PS50853">
    <property type="entry name" value="FN3"/>
    <property type="match status" value="1"/>
</dbReference>
<evidence type="ECO:0000313" key="4">
    <source>
        <dbReference type="EMBL" id="KAJ1529939.1"/>
    </source>
</evidence>
<evidence type="ECO:0000256" key="2">
    <source>
        <dbReference type="SAM" id="MobiDB-lite"/>
    </source>
</evidence>
<evidence type="ECO:0000259" key="3">
    <source>
        <dbReference type="PROSITE" id="PS50853"/>
    </source>
</evidence>
<dbReference type="SUPFAM" id="SSF49265">
    <property type="entry name" value="Fibronectin type III"/>
    <property type="match status" value="1"/>
</dbReference>
<dbReference type="GO" id="GO:0006338">
    <property type="term" value="P:chromatin remodeling"/>
    <property type="evidence" value="ECO:0007669"/>
    <property type="project" value="TreeGrafter"/>
</dbReference>
<feature type="compositionally biased region" description="Basic and acidic residues" evidence="2">
    <location>
        <begin position="117"/>
        <end position="126"/>
    </location>
</feature>
<name>A0AAV7XU34_9NEOP</name>
<protein>
    <recommendedName>
        <fullName evidence="3">Fibronectin type-III domain-containing protein</fullName>
    </recommendedName>
</protein>